<reference evidence="2" key="1">
    <citation type="journal article" date="2019" name="Int. J. Syst. Evol. Microbiol.">
        <title>The Global Catalogue of Microorganisms (GCM) 10K type strain sequencing project: providing services to taxonomists for standard genome sequencing and annotation.</title>
        <authorList>
            <consortium name="The Broad Institute Genomics Platform"/>
            <consortium name="The Broad Institute Genome Sequencing Center for Infectious Disease"/>
            <person name="Wu L."/>
            <person name="Ma J."/>
        </authorList>
    </citation>
    <scope>NUCLEOTIDE SEQUENCE [LARGE SCALE GENOMIC DNA]</scope>
    <source>
        <strain evidence="2">CGMCC 1.15043</strain>
    </source>
</reference>
<name>A0ABQ1EVB7_9BACL</name>
<organism evidence="1 2">
    <name type="scientific">Paenibacillus marchantiophytorum</name>
    <dbReference type="NCBI Taxonomy" id="1619310"/>
    <lineage>
        <taxon>Bacteria</taxon>
        <taxon>Bacillati</taxon>
        <taxon>Bacillota</taxon>
        <taxon>Bacilli</taxon>
        <taxon>Bacillales</taxon>
        <taxon>Paenibacillaceae</taxon>
        <taxon>Paenibacillus</taxon>
    </lineage>
</organism>
<gene>
    <name evidence="1" type="ORF">GCM10008018_36520</name>
</gene>
<proteinExistence type="predicted"/>
<keyword evidence="2" id="KW-1185">Reference proteome</keyword>
<dbReference type="RefSeq" id="WP_189013664.1">
    <property type="nucleotide sequence ID" value="NZ_BMHE01000018.1"/>
</dbReference>
<accession>A0ABQ1EVB7</accession>
<evidence type="ECO:0000313" key="2">
    <source>
        <dbReference type="Proteomes" id="UP000615455"/>
    </source>
</evidence>
<dbReference type="EMBL" id="BMHE01000018">
    <property type="protein sequence ID" value="GFZ87041.1"/>
    <property type="molecule type" value="Genomic_DNA"/>
</dbReference>
<protein>
    <submittedName>
        <fullName evidence="1">Uncharacterized protein</fullName>
    </submittedName>
</protein>
<dbReference type="Proteomes" id="UP000615455">
    <property type="component" value="Unassembled WGS sequence"/>
</dbReference>
<evidence type="ECO:0000313" key="1">
    <source>
        <dbReference type="EMBL" id="GFZ87041.1"/>
    </source>
</evidence>
<sequence length="91" mass="10553">MSNILEIHEQFVLEEDQLVKQINTCNEITATILDLMYQQAQSLHTLTVEEVLMSIHRIQQDLQTELLHARLEKTVMAYKHSHGLPQDDVSI</sequence>
<comment type="caution">
    <text evidence="1">The sequence shown here is derived from an EMBL/GenBank/DDBJ whole genome shotgun (WGS) entry which is preliminary data.</text>
</comment>